<dbReference type="InterPro" id="IPR013123">
    <property type="entry name" value="SpoU_subst-bd"/>
</dbReference>
<dbReference type="EMBL" id="CP002568">
    <property type="protein sequence ID" value="ADZ70148.1"/>
    <property type="molecule type" value="Genomic_DNA"/>
</dbReference>
<dbReference type="InterPro" id="IPR004441">
    <property type="entry name" value="rRNA_MeTrfase_TrmH"/>
</dbReference>
<dbReference type="PATRIC" id="fig|991905.3.peg.1764"/>
<evidence type="ECO:0000256" key="3">
    <source>
        <dbReference type="SAM" id="MobiDB-lite"/>
    </source>
</evidence>
<gene>
    <name evidence="5" type="ordered locus">SL003B_1721</name>
</gene>
<dbReference type="Proteomes" id="UP000008130">
    <property type="component" value="Chromosome"/>
</dbReference>
<evidence type="ECO:0000256" key="1">
    <source>
        <dbReference type="ARBA" id="ARBA00022603"/>
    </source>
</evidence>
<dbReference type="GO" id="GO:0005829">
    <property type="term" value="C:cytosol"/>
    <property type="evidence" value="ECO:0007669"/>
    <property type="project" value="TreeGrafter"/>
</dbReference>
<dbReference type="CDD" id="cd18103">
    <property type="entry name" value="SpoU-like_RlmB"/>
    <property type="match status" value="1"/>
</dbReference>
<dbReference type="GO" id="GO:0003723">
    <property type="term" value="F:RNA binding"/>
    <property type="evidence" value="ECO:0007669"/>
    <property type="project" value="InterPro"/>
</dbReference>
<dbReference type="RefSeq" id="WP_013652466.1">
    <property type="nucleotide sequence ID" value="NC_015259.1"/>
</dbReference>
<dbReference type="InterPro" id="IPR001537">
    <property type="entry name" value="SpoU_MeTrfase"/>
</dbReference>
<dbReference type="AlphaFoldDB" id="F2J5R5"/>
<dbReference type="PANTHER" id="PTHR46429">
    <property type="entry name" value="23S RRNA (GUANOSINE-2'-O-)-METHYLTRANSFERASE RLMB"/>
    <property type="match status" value="1"/>
</dbReference>
<sequence>MIDKPRGKLPARRAGGFVKPAPRRPGLPPEGPILLYGLHTVEAAFQNPDRRRHKLFATENALRRLEERGIRPDVPVEILAPRALDRMVTRDAVHQGVVLEADALPAYGVDELKGARLVLALDQVTDPHNVGAILRSAVALAADAVVTTERHAPEEGPVLAKAASGALDMIRHVRVKNMARFLVEMGEQGFFRVALDSDGEASLEQTPFGDKTVLVLGSEGKGVRQGVRAACDRLARLDMPGRIRSLNVSNAAVLALYVARQRMSL</sequence>
<dbReference type="KEGG" id="pgv:SL003B_1721"/>
<dbReference type="eggNOG" id="COG0566">
    <property type="taxonomic scope" value="Bacteria"/>
</dbReference>
<keyword evidence="2 5" id="KW-0808">Transferase</keyword>
<organism evidence="5 6">
    <name type="scientific">Polymorphum gilvum (strain LMG 25793 / CGMCC 1.9160 / SL003B-26A1)</name>
    <dbReference type="NCBI Taxonomy" id="991905"/>
    <lineage>
        <taxon>Bacteria</taxon>
        <taxon>Pseudomonadati</taxon>
        <taxon>Pseudomonadota</taxon>
        <taxon>Alphaproteobacteria</taxon>
        <taxon>Rhodobacterales</taxon>
        <taxon>Paracoccaceae</taxon>
        <taxon>Polymorphum</taxon>
    </lineage>
</organism>
<dbReference type="SUPFAM" id="SSF75217">
    <property type="entry name" value="alpha/beta knot"/>
    <property type="match status" value="1"/>
</dbReference>
<dbReference type="InterPro" id="IPR029026">
    <property type="entry name" value="tRNA_m1G_MTases_N"/>
</dbReference>
<dbReference type="Pfam" id="PF00588">
    <property type="entry name" value="SpoU_methylase"/>
    <property type="match status" value="1"/>
</dbReference>
<evidence type="ECO:0000313" key="5">
    <source>
        <dbReference type="EMBL" id="ADZ70148.1"/>
    </source>
</evidence>
<dbReference type="OrthoDB" id="9785673at2"/>
<name>F2J5R5_POLGS</name>
<dbReference type="PANTHER" id="PTHR46429:SF1">
    <property type="entry name" value="23S RRNA (GUANOSINE-2'-O-)-METHYLTRANSFERASE RLMB"/>
    <property type="match status" value="1"/>
</dbReference>
<keyword evidence="6" id="KW-1185">Reference proteome</keyword>
<dbReference type="Pfam" id="PF08032">
    <property type="entry name" value="SpoU_sub_bind"/>
    <property type="match status" value="1"/>
</dbReference>
<dbReference type="GO" id="GO:0008173">
    <property type="term" value="F:RNA methyltransferase activity"/>
    <property type="evidence" value="ECO:0007669"/>
    <property type="project" value="InterPro"/>
</dbReference>
<dbReference type="STRING" id="991905.SL003B_1721"/>
<dbReference type="GO" id="GO:0032259">
    <property type="term" value="P:methylation"/>
    <property type="evidence" value="ECO:0007669"/>
    <property type="project" value="UniProtKB-KW"/>
</dbReference>
<dbReference type="Gene3D" id="3.40.1280.10">
    <property type="match status" value="1"/>
</dbReference>
<feature type="domain" description="RNA 2-O ribose methyltransferase substrate binding" evidence="4">
    <location>
        <begin position="34"/>
        <end position="107"/>
    </location>
</feature>
<dbReference type="SUPFAM" id="SSF55315">
    <property type="entry name" value="L30e-like"/>
    <property type="match status" value="1"/>
</dbReference>
<dbReference type="SMART" id="SM00967">
    <property type="entry name" value="SpoU_sub_bind"/>
    <property type="match status" value="1"/>
</dbReference>
<feature type="region of interest" description="Disordered" evidence="3">
    <location>
        <begin position="1"/>
        <end position="25"/>
    </location>
</feature>
<dbReference type="Gene3D" id="3.30.1330.30">
    <property type="match status" value="1"/>
</dbReference>
<dbReference type="InterPro" id="IPR029028">
    <property type="entry name" value="Alpha/beta_knot_MTases"/>
</dbReference>
<reference evidence="5 6" key="1">
    <citation type="journal article" date="2011" name="J. Bacteriol.">
        <title>Complete genome sequence of Polymorphum gilvum SL003B-26A1T, a crude oil-degrading bacterium from oil-polluted saline soil.</title>
        <authorList>
            <person name="Li S.G."/>
            <person name="Tang Y.Q."/>
            <person name="Nie Y."/>
            <person name="Cai M."/>
            <person name="Wu X.L."/>
        </authorList>
    </citation>
    <scope>NUCLEOTIDE SEQUENCE [LARGE SCALE GENOMIC DNA]</scope>
    <source>
        <strain evidence="6">LMG 25793 / CGMCC 1.9160 / SL003B-26A1</strain>
    </source>
</reference>
<dbReference type="GO" id="GO:0006396">
    <property type="term" value="P:RNA processing"/>
    <property type="evidence" value="ECO:0007669"/>
    <property type="project" value="InterPro"/>
</dbReference>
<dbReference type="HOGENOM" id="CLU_021322_0_2_5"/>
<protein>
    <submittedName>
        <fullName evidence="5">RNA methyltransferase, TrmH family, group 3</fullName>
    </submittedName>
</protein>
<evidence type="ECO:0000259" key="4">
    <source>
        <dbReference type="SMART" id="SM00967"/>
    </source>
</evidence>
<evidence type="ECO:0000313" key="6">
    <source>
        <dbReference type="Proteomes" id="UP000008130"/>
    </source>
</evidence>
<keyword evidence="1 5" id="KW-0489">Methyltransferase</keyword>
<dbReference type="InterPro" id="IPR029064">
    <property type="entry name" value="Ribosomal_eL30-like_sf"/>
</dbReference>
<accession>F2J5R5</accession>
<proteinExistence type="predicted"/>
<evidence type="ECO:0000256" key="2">
    <source>
        <dbReference type="ARBA" id="ARBA00022679"/>
    </source>
</evidence>